<protein>
    <recommendedName>
        <fullName evidence="4">Haemolysin-type calcium binding-related domain-containing protein</fullName>
    </recommendedName>
</protein>
<dbReference type="PANTHER" id="PTHR38340">
    <property type="entry name" value="S-LAYER PROTEIN"/>
    <property type="match status" value="1"/>
</dbReference>
<accession>A0AAW4J9M5</accession>
<evidence type="ECO:0000313" key="5">
    <source>
        <dbReference type="EMBL" id="MBO3659537.1"/>
    </source>
</evidence>
<gene>
    <name evidence="5" type="ORF">J5N55_15825</name>
</gene>
<reference evidence="5" key="1">
    <citation type="submission" date="2021-03" db="EMBL/GenBank/DDBJ databases">
        <title>Acinetobacter spp. whole-genome sequenced from Terengganu.</title>
        <authorList>
            <person name="Mohd Rani F."/>
        </authorList>
    </citation>
    <scope>NUCLEOTIDE SEQUENCE</scope>
    <source>
        <strain evidence="5">AC1502</strain>
    </source>
</reference>
<evidence type="ECO:0000256" key="3">
    <source>
        <dbReference type="ARBA" id="ARBA00022837"/>
    </source>
</evidence>
<dbReference type="PANTHER" id="PTHR38340:SF1">
    <property type="entry name" value="S-LAYER PROTEIN"/>
    <property type="match status" value="1"/>
</dbReference>
<sequence>MKINNFFNNDGIRHDYAVQEFIFADGSLLTAEQVALSVQQSTNGDDTLYGYINADHLLGGDGNDTLYGYNGDDLLEGQEGNDTLYGGNGNDQLLGGAGNDILYGDDGHD</sequence>
<dbReference type="PRINTS" id="PR00313">
    <property type="entry name" value="CABNDNGRPT"/>
</dbReference>
<evidence type="ECO:0000256" key="1">
    <source>
        <dbReference type="ARBA" id="ARBA00004613"/>
    </source>
</evidence>
<dbReference type="PROSITE" id="PS00330">
    <property type="entry name" value="HEMOLYSIN_CALCIUM"/>
    <property type="match status" value="2"/>
</dbReference>
<dbReference type="InterPro" id="IPR010566">
    <property type="entry name" value="Haemolys_ca-bd"/>
</dbReference>
<dbReference type="Pfam" id="PF00353">
    <property type="entry name" value="HemolysinCabind"/>
    <property type="match status" value="2"/>
</dbReference>
<feature type="domain" description="Haemolysin-type calcium binding-related" evidence="4">
    <location>
        <begin position="2"/>
        <end position="33"/>
    </location>
</feature>
<comment type="subcellular location">
    <subcellularLocation>
        <location evidence="1">Secreted</location>
    </subcellularLocation>
</comment>
<evidence type="ECO:0000259" key="4">
    <source>
        <dbReference type="Pfam" id="PF06594"/>
    </source>
</evidence>
<name>A0AAW4J9M5_ACIHA</name>
<dbReference type="InterPro" id="IPR050557">
    <property type="entry name" value="RTX_toxin/Mannuronan_C5-epim"/>
</dbReference>
<keyword evidence="2" id="KW-0964">Secreted</keyword>
<dbReference type="EMBL" id="JAGFOT010000041">
    <property type="protein sequence ID" value="MBO3659537.1"/>
    <property type="molecule type" value="Genomic_DNA"/>
</dbReference>
<organism evidence="5 6">
    <name type="scientific">Acinetobacter haemolyticus</name>
    <dbReference type="NCBI Taxonomy" id="29430"/>
    <lineage>
        <taxon>Bacteria</taxon>
        <taxon>Pseudomonadati</taxon>
        <taxon>Pseudomonadota</taxon>
        <taxon>Gammaproteobacteria</taxon>
        <taxon>Moraxellales</taxon>
        <taxon>Moraxellaceae</taxon>
        <taxon>Acinetobacter</taxon>
    </lineage>
</organism>
<dbReference type="InterPro" id="IPR011049">
    <property type="entry name" value="Serralysin-like_metalloprot_C"/>
</dbReference>
<proteinExistence type="predicted"/>
<keyword evidence="3" id="KW-0106">Calcium</keyword>
<feature type="non-terminal residue" evidence="5">
    <location>
        <position position="109"/>
    </location>
</feature>
<dbReference type="Pfam" id="PF06594">
    <property type="entry name" value="HCBP_related"/>
    <property type="match status" value="1"/>
</dbReference>
<dbReference type="InterPro" id="IPR018511">
    <property type="entry name" value="Hemolysin-typ_Ca-bd_CS"/>
</dbReference>
<dbReference type="Gene3D" id="2.150.10.10">
    <property type="entry name" value="Serralysin-like metalloprotease, C-terminal"/>
    <property type="match status" value="1"/>
</dbReference>
<evidence type="ECO:0000313" key="6">
    <source>
        <dbReference type="Proteomes" id="UP000670925"/>
    </source>
</evidence>
<comment type="caution">
    <text evidence="5">The sequence shown here is derived from an EMBL/GenBank/DDBJ whole genome shotgun (WGS) entry which is preliminary data.</text>
</comment>
<dbReference type="GO" id="GO:0005509">
    <property type="term" value="F:calcium ion binding"/>
    <property type="evidence" value="ECO:0007669"/>
    <property type="project" value="InterPro"/>
</dbReference>
<dbReference type="AlphaFoldDB" id="A0AAW4J9M5"/>
<dbReference type="InterPro" id="IPR001343">
    <property type="entry name" value="Hemolysn_Ca-bd"/>
</dbReference>
<dbReference type="GO" id="GO:0005576">
    <property type="term" value="C:extracellular region"/>
    <property type="evidence" value="ECO:0007669"/>
    <property type="project" value="UniProtKB-SubCell"/>
</dbReference>
<dbReference type="Proteomes" id="UP000670925">
    <property type="component" value="Unassembled WGS sequence"/>
</dbReference>
<evidence type="ECO:0000256" key="2">
    <source>
        <dbReference type="ARBA" id="ARBA00022525"/>
    </source>
</evidence>
<dbReference type="SUPFAM" id="SSF51120">
    <property type="entry name" value="beta-Roll"/>
    <property type="match status" value="1"/>
</dbReference>